<organism evidence="1 2">
    <name type="scientific">Lichtheimia corymbifera JMRC:FSU:9682</name>
    <dbReference type="NCBI Taxonomy" id="1263082"/>
    <lineage>
        <taxon>Eukaryota</taxon>
        <taxon>Fungi</taxon>
        <taxon>Fungi incertae sedis</taxon>
        <taxon>Mucoromycota</taxon>
        <taxon>Mucoromycotina</taxon>
        <taxon>Mucoromycetes</taxon>
        <taxon>Mucorales</taxon>
        <taxon>Lichtheimiaceae</taxon>
        <taxon>Lichtheimia</taxon>
    </lineage>
</organism>
<comment type="caution">
    <text evidence="1">The sequence shown here is derived from an EMBL/GenBank/DDBJ whole genome shotgun (WGS) entry which is preliminary data.</text>
</comment>
<accession>A0A068S1R4</accession>
<dbReference type="AlphaFoldDB" id="A0A068S1R4"/>
<reference evidence="1" key="1">
    <citation type="submission" date="2013-08" db="EMBL/GenBank/DDBJ databases">
        <title>Gene expansion shapes genome architecture in the human pathogen Lichtheimia corymbifera: an evolutionary genomics analysis in the ancient terrestrial Mucorales (Mucoromycotina).</title>
        <authorList>
            <person name="Schwartze V.U."/>
            <person name="Winter S."/>
            <person name="Shelest E."/>
            <person name="Marcet-Houben M."/>
            <person name="Horn F."/>
            <person name="Wehner S."/>
            <person name="Hoffmann K."/>
            <person name="Riege K."/>
            <person name="Sammeth M."/>
            <person name="Nowrousian M."/>
            <person name="Valiante V."/>
            <person name="Linde J."/>
            <person name="Jacobsen I.D."/>
            <person name="Marz M."/>
            <person name="Brakhage A.A."/>
            <person name="Gabaldon T."/>
            <person name="Bocker S."/>
            <person name="Voigt K."/>
        </authorList>
    </citation>
    <scope>NUCLEOTIDE SEQUENCE [LARGE SCALE GENOMIC DNA]</scope>
    <source>
        <strain evidence="1">FSU 9682</strain>
    </source>
</reference>
<dbReference type="STRING" id="1263082.A0A068S1R4"/>
<evidence type="ECO:0008006" key="3">
    <source>
        <dbReference type="Google" id="ProtNLM"/>
    </source>
</evidence>
<dbReference type="OrthoDB" id="2288293at2759"/>
<dbReference type="VEuPathDB" id="FungiDB:LCOR_07284.1"/>
<evidence type="ECO:0000313" key="1">
    <source>
        <dbReference type="EMBL" id="CDH56209.1"/>
    </source>
</evidence>
<dbReference type="Proteomes" id="UP000027586">
    <property type="component" value="Unassembled WGS sequence"/>
</dbReference>
<proteinExistence type="predicted"/>
<gene>
    <name evidence="1" type="ORF">LCOR_07284.1</name>
</gene>
<dbReference type="EMBL" id="CBTN010000035">
    <property type="protein sequence ID" value="CDH56209.1"/>
    <property type="molecule type" value="Genomic_DNA"/>
</dbReference>
<protein>
    <recommendedName>
        <fullName evidence="3">DUSP domain-containing protein</fullName>
    </recommendedName>
</protein>
<keyword evidence="2" id="KW-1185">Reference proteome</keyword>
<evidence type="ECO:0000313" key="2">
    <source>
        <dbReference type="Proteomes" id="UP000027586"/>
    </source>
</evidence>
<name>A0A068S1R4_9FUNG</name>
<sequence>MRKRRQHERCLRWRDTPSHIVLNPRGFCFVSARFMWEWERFIEGWRTEPPLEETINGEHHRAWSQSDIRFDPFLPEATDLLMVSTETWEYLEKAYIVAGPKITEGII</sequence>